<protein>
    <submittedName>
        <fullName evidence="1">Uncharacterized protein</fullName>
    </submittedName>
</protein>
<dbReference type="Proteomes" id="UP001172911">
    <property type="component" value="Unassembled WGS sequence"/>
</dbReference>
<organism evidence="1 2">
    <name type="scientific">Desulforamulus aquiferis</name>
    <dbReference type="NCBI Taxonomy" id="1397668"/>
    <lineage>
        <taxon>Bacteria</taxon>
        <taxon>Bacillati</taxon>
        <taxon>Bacillota</taxon>
        <taxon>Clostridia</taxon>
        <taxon>Eubacteriales</taxon>
        <taxon>Peptococcaceae</taxon>
        <taxon>Desulforamulus</taxon>
    </lineage>
</organism>
<name>A0AAW7ZAU4_9FIRM</name>
<sequence>MTLPKGMRSILAYFPSSTKAQAAVDEIKEIGITDISLDRISRYGITNDSHLNNPLNDAETITGLTLFSENQDRFSNSDARILRAADPSVSGMAAHDYGVAGGKAFLVTVVTTDELGERAAQVLNKHGGAL</sequence>
<evidence type="ECO:0000313" key="1">
    <source>
        <dbReference type="EMBL" id="MDO7786339.1"/>
    </source>
</evidence>
<evidence type="ECO:0000313" key="2">
    <source>
        <dbReference type="Proteomes" id="UP001172911"/>
    </source>
</evidence>
<reference evidence="1" key="2">
    <citation type="submission" date="2023-03" db="EMBL/GenBank/DDBJ databases">
        <authorList>
            <person name="Zhang Z."/>
        </authorList>
    </citation>
    <scope>NUCLEOTIDE SEQUENCE</scope>
    <source>
        <strain evidence="1">DSA</strain>
    </source>
</reference>
<dbReference type="AlphaFoldDB" id="A0AAW7ZAU4"/>
<keyword evidence="2" id="KW-1185">Reference proteome</keyword>
<accession>A0AAW7ZAU4</accession>
<comment type="caution">
    <text evidence="1">The sequence shown here is derived from an EMBL/GenBank/DDBJ whole genome shotgun (WGS) entry which is preliminary data.</text>
</comment>
<reference evidence="1" key="1">
    <citation type="journal article" date="2023" name="J. Hazard. Mater.">
        <title>Anaerobic biodegradation of pyrene and benzo[a]pyrene by a new sulfate-reducing Desulforamulus aquiferis strain DSA.</title>
        <authorList>
            <person name="Zhang Z."/>
            <person name="Sun J."/>
            <person name="Gong X."/>
            <person name="Wang C."/>
            <person name="Wang H."/>
        </authorList>
    </citation>
    <scope>NUCLEOTIDE SEQUENCE</scope>
    <source>
        <strain evidence="1">DSA</strain>
    </source>
</reference>
<proteinExistence type="predicted"/>
<dbReference type="RefSeq" id="WP_304541302.1">
    <property type="nucleotide sequence ID" value="NZ_JARPTC010000004.1"/>
</dbReference>
<dbReference type="EMBL" id="JARPTC010000004">
    <property type="protein sequence ID" value="MDO7786339.1"/>
    <property type="molecule type" value="Genomic_DNA"/>
</dbReference>
<gene>
    <name evidence="1" type="ORF">P6N53_03790</name>
</gene>